<gene>
    <name evidence="3" type="ORF">DKM44_02345</name>
</gene>
<sequence length="3120" mass="332703">MAGLIDQILLNISVAVSGAAGVNNLTGNIGGLNAGLLNLSAGLNVVQQVTAGVGQMVGQLTTWADAANKAATNTRVFGLTVAKFGIDIDQANGAAQRLADQFGVSVTDIQDSMTTLIRVGFTNMGQLEAVMRGAGASAIAAGRDAKAGFSNIADAAATGMSAQLNSIGIAQNLSTYNDKLAKSLGKTTDALTSAQKAQALYNLVTDATGTEVEALGSIQNGYVKSQQAVTLSQQQFSVQLGQITMPLVQRFNELSAQSATFFTSLLKTYADGGDVIGQLSQKYPVLGSAVKAVGDIFAWTKDNAGALVGGLTGALLPGVISVAGGITAALLPALAAGAAALWALLAPVAPFIAAGALIGLVVQRMGIGFDDVKRVAGQVGSGLAQIAAQIPAAWQRAQAALTPTLQTLRIAFGNALRSVEEVINQVLIPLWNSLAPKLQGPAEAAQGVVQGFGTFLKGVFEFVVNGVSGLINGVSSLIDNVFIPLWQRIGPAVQAALEIVLGLIKGAFTLLGGAFKSLGQLLSGNWQGAWDTIKSTVSNAWASIADSIANAWPVIKNQVDNLAARISMAFQSGLAGLKSILLNALASMLEWAAEKMPSVLQSAALKAAGAARAAAAAVTGGPQPQGSGVLVGAGPTLPGQGRVDPTALPEFAGSIITQAMQSRADQQADSLVDYCDRWVRDTLGDAAPKVRSLIDKLFLSNPGPGGVASAQSSEKSLEKAGLTKKFTSVSDLKPGDTVFYTENGQNHTGIYLGNGVVRGNNRVTYQENGGRFGPGGINSGAALDTGKVNPVGNVDINRLGNVTSFVRSSDLLAYLQRNSTVPVVITPAKANKAVGQEPAITPGSPPPAEVTPLKDTLEARLKRAQATFDLVDKNSKDYQKAVDRYLATLNNVQRLAYDAAIKLPEADAGRIDLASIVKSTRDKISSLATTGGALEALKKQVEDAKAVFQLYTKETPGYDKALDAYLAVLRKAATESQNLARTLPAGDKKNALSSLFASTQGEIDSLSKKDGLADQFKRQLEDARAAFQLVSEDAPGYQKAVETYVAALGRVQAAAKKAIPGTKDRDQKNALSDLVASTRSEVESLRAAGTDAEKIAEIVRQKSEARATAEAETAKQSLATAQRSYDLALKAAGDSAAGKLAVQKKEGAALEAAQEAQAQRAYDLANVQANNALQVALNAAAKGKPALREAAEQLARQQHTLDLQAAEDARDNALNSARDTQAALLKEDEKGQRAQSEAQLKLSNELQAQLRSVKKEALQQQLSDAITQRDADLKNAEGNLDEQLRIEQASGAKILAYQRQLAEVQRNEASRALDEQARLKKLSNATTYAGNSAGLSAANAAVDSATTQGKSNLQTAYLAQLDGFGRVAAQRLKDVVAKIQDSENKAADDLFKQRDEMVTQISSTINDLFSSGSDIESQAQGRSDALGMLAGALRGLLGVTADQASMSELTDLPTLMTKLSGAGVDLSQVDFDSLQKLGLLFQNLTFKSGQYLPVDQAKQFAAAMRDLGAASGDVQLGLGDKTLSPTILSAYTALNNGDEASLQAVNAELAKIDPEKYPSLAALGQKVQAAIVKGVQDGAALTIEGQKGALQQQLTDLERGGGSGEKYLAQRRDLLKQIEDLDYQSEQQRLDAAGASFQAYENAEAAHLNRLRNLDSDYNAAVLKADLDAARAHQQALDDLELQALENRHNALDISEEDYINQRAARQLQLAQQTKESAIADAGGLYGDPAKVQAANDAFNASQLRITGEQQAAIEKLTLDRAKQTQDALAALEAAGLAQRKAAHLLTEEQASRESERLQLEAIDREEKRAQDAANKANDVDAYNQASRVAEAARIQVTAQGAAEREQIQIQHQQATEDALTKLELAGVEQRRSLKLSDDLTYSQEKENIQLASIERQHQAALKAAGVDVDLQNAADREAEAQRLQITSQGEAERTQIRLQQAQSAEDALFKSEQANLERRVSQRLLTDVQASQEREQLQLDEIERQHQRALIAAGANVELQNIADREAEAARIATTTQGEAERQRIRLQIAKDGQDALAKLEEAGTNRQHTLLLTTDLEFSRQREQQQLDAIEREHQAALKAAGVDVELQNIADRQAEAQRIQVTTQGEAERAQIVLQRRQATEDAIAKLEQAGADRRHTLGLSSDLEYSQEKEASQLAAIERQHQRALTAAGVDVDLQNAADREAEAQRIATTTQGEEERRQIRLRQAQSAEDALAKVQEAAINRDHALHMSTDLELSQQREALQLASIERQHEAALTAAGANVDLQNAADREAEAARINATSQGEAEREQIRLQRQQSTEDALAKLEEAAADRRHTQGLSSDLEYSQEKENLQLASIERQHQRALLAAGADVELQNAADREAEAQSIAITTQGEEERRVIRLNLRRAAEDAVTALATAQEEARYKAGEVSERQHLEDSLQVRRDAAQRAYDRAVEDAKGNADKLAAADLALQTSLTQIDSDGAEGRKKIADDEAAYKVKQAQRDVSRGQGYSFSANQELQNALIDQVSHYRNQLVGLNKESTEYRTTLESLQAAEDALRVARGEQINIFGRYMDLVANATGALANFADAMAQSEQVYDRAGKHLNTPWTDLAANIKGAQNLFSKVSAMAGDVAKIVASGGADIGAWVALTVKLVSSIADAVSGFKKAHAEVAKLRDDFADQNPLLNPADYQKTFLRSRGFLADLFGGGPEVVQEIDKVGLKAAQGLATGVYNGIDAGFKKYLETGNFDDFAKALQTSVMDAAKQGMVDAFKNDPERQAAFGGAIKAYTDALASKDPTRIASAFDGLKTAVTTTTQQARELAAALDAIDKANGTGRYDPAVIAAKERELTQSRLNNAQTLYDLQNRSANAQLDAEQKLASAAASTDEERNQIESDYAQRRLALNEAYQRQKLALALETTRLEMEAALAAEGITEEQKAIIRQQYALKAQGAQQDFDEWLLSQQTDIAVTLAGQQRAVADAAIQAAKDAAAQQEQTLSSWRQSLVGGIQAMLTGDSPLQALYKGVRDRIGQAIQDGFIAKRLLSQLDPLFEQLDAALSNGLDGNSLIQQIGAALPGLQIQLQTELSPLISALNSAIPDLTKAVNGNTAALREVQFQSTTIVSYNAPPPTAGLRGRLPRLA</sequence>
<evidence type="ECO:0000313" key="3">
    <source>
        <dbReference type="EMBL" id="AWN22217.1"/>
    </source>
</evidence>
<dbReference type="OrthoDB" id="74365at2"/>
<reference evidence="3 4" key="1">
    <citation type="submission" date="2018-05" db="EMBL/GenBank/DDBJ databases">
        <title>Complete Genome Sequence of Deinococcus sp. strain 17bor-2.</title>
        <authorList>
            <person name="Srinivasan S."/>
        </authorList>
    </citation>
    <scope>NUCLEOTIDE SEQUENCE [LARGE SCALE GENOMIC DNA]</scope>
    <source>
        <strain evidence="3 4">17bor-2</strain>
    </source>
</reference>
<keyword evidence="2" id="KW-0812">Transmembrane</keyword>
<evidence type="ECO:0000256" key="2">
    <source>
        <dbReference type="SAM" id="Phobius"/>
    </source>
</evidence>
<name>A0A2Z3JAT2_9DEIO</name>
<feature type="transmembrane region" description="Helical" evidence="2">
    <location>
        <begin position="341"/>
        <end position="362"/>
    </location>
</feature>
<keyword evidence="1" id="KW-0175">Coiled coil</keyword>
<keyword evidence="2" id="KW-0472">Membrane</keyword>
<protein>
    <submittedName>
        <fullName evidence="3">Uncharacterized protein</fullName>
    </submittedName>
</protein>
<keyword evidence="4" id="KW-1185">Reference proteome</keyword>
<organism evidence="3 4">
    <name type="scientific">Deinococcus irradiatisoli</name>
    <dbReference type="NCBI Taxonomy" id="2202254"/>
    <lineage>
        <taxon>Bacteria</taxon>
        <taxon>Thermotogati</taxon>
        <taxon>Deinococcota</taxon>
        <taxon>Deinococci</taxon>
        <taxon>Deinococcales</taxon>
        <taxon>Deinococcaceae</taxon>
        <taxon>Deinococcus</taxon>
    </lineage>
</organism>
<accession>A0A2Z3JAT2</accession>
<feature type="transmembrane region" description="Helical" evidence="2">
    <location>
        <begin position="314"/>
        <end position="334"/>
    </location>
</feature>
<dbReference type="Gene3D" id="1.20.120.20">
    <property type="entry name" value="Apolipoprotein"/>
    <property type="match status" value="1"/>
</dbReference>
<proteinExistence type="predicted"/>
<dbReference type="RefSeq" id="WP_109825079.1">
    <property type="nucleotide sequence ID" value="NZ_CP029494.1"/>
</dbReference>
<dbReference type="EMBL" id="CP029494">
    <property type="protein sequence ID" value="AWN22217.1"/>
    <property type="molecule type" value="Genomic_DNA"/>
</dbReference>
<evidence type="ECO:0000313" key="4">
    <source>
        <dbReference type="Proteomes" id="UP000245368"/>
    </source>
</evidence>
<feature type="coiled-coil region" evidence="1">
    <location>
        <begin position="1187"/>
        <end position="1223"/>
    </location>
</feature>
<keyword evidence="2" id="KW-1133">Transmembrane helix</keyword>
<dbReference type="Gene3D" id="3.90.1720.10">
    <property type="entry name" value="endopeptidase domain like (from Nostoc punctiforme)"/>
    <property type="match status" value="1"/>
</dbReference>
<dbReference type="KEGG" id="dez:DKM44_02345"/>
<evidence type="ECO:0000256" key="1">
    <source>
        <dbReference type="SAM" id="Coils"/>
    </source>
</evidence>
<dbReference type="Proteomes" id="UP000245368">
    <property type="component" value="Chromosome"/>
</dbReference>